<comment type="subunit">
    <text evidence="3 12">Monomer.</text>
</comment>
<dbReference type="FunFam" id="3.40.50.620:FF:000009">
    <property type="entry name" value="Cysteine--tRNA ligase"/>
    <property type="match status" value="1"/>
</dbReference>
<dbReference type="NCBIfam" id="TIGR00435">
    <property type="entry name" value="cysS"/>
    <property type="match status" value="1"/>
</dbReference>
<feature type="binding site" evidence="12">
    <location>
        <position position="268"/>
    </location>
    <ligand>
        <name>ATP</name>
        <dbReference type="ChEBI" id="CHEBI:30616"/>
    </ligand>
</feature>
<dbReference type="InterPro" id="IPR014729">
    <property type="entry name" value="Rossmann-like_a/b/a_fold"/>
</dbReference>
<comment type="caution">
    <text evidence="14">The sequence shown here is derived from an EMBL/GenBank/DDBJ whole genome shotgun (WGS) entry which is preliminary data.</text>
</comment>
<evidence type="ECO:0000256" key="7">
    <source>
        <dbReference type="ARBA" id="ARBA00022741"/>
    </source>
</evidence>
<evidence type="ECO:0000256" key="5">
    <source>
        <dbReference type="ARBA" id="ARBA00022598"/>
    </source>
</evidence>
<dbReference type="Pfam" id="PF09190">
    <property type="entry name" value="DALR_2"/>
    <property type="match status" value="1"/>
</dbReference>
<evidence type="ECO:0000256" key="3">
    <source>
        <dbReference type="ARBA" id="ARBA00011245"/>
    </source>
</evidence>
<feature type="binding site" evidence="12">
    <location>
        <position position="233"/>
    </location>
    <ligand>
        <name>Zn(2+)</name>
        <dbReference type="ChEBI" id="CHEBI:29105"/>
    </ligand>
</feature>
<dbReference type="InterPro" id="IPR024909">
    <property type="entry name" value="Cys-tRNA/MSH_ligase"/>
</dbReference>
<dbReference type="SUPFAM" id="SSF52374">
    <property type="entry name" value="Nucleotidylyl transferase"/>
    <property type="match status" value="1"/>
</dbReference>
<dbReference type="GO" id="GO:0005829">
    <property type="term" value="C:cytosol"/>
    <property type="evidence" value="ECO:0007669"/>
    <property type="project" value="TreeGrafter"/>
</dbReference>
<dbReference type="AlphaFoldDB" id="A0A660SQU4"/>
<dbReference type="PANTHER" id="PTHR10890">
    <property type="entry name" value="CYSTEINYL-TRNA SYNTHETASE"/>
    <property type="match status" value="1"/>
</dbReference>
<dbReference type="SMART" id="SM00840">
    <property type="entry name" value="DALR_2"/>
    <property type="match status" value="1"/>
</dbReference>
<dbReference type="InterPro" id="IPR032678">
    <property type="entry name" value="tRNA-synt_1_cat_dom"/>
</dbReference>
<feature type="domain" description="Cysteinyl-tRNA synthetase class Ia DALR" evidence="13">
    <location>
        <begin position="339"/>
        <end position="396"/>
    </location>
</feature>
<evidence type="ECO:0000256" key="10">
    <source>
        <dbReference type="ARBA" id="ARBA00022917"/>
    </source>
</evidence>
<evidence type="ECO:0000256" key="12">
    <source>
        <dbReference type="HAMAP-Rule" id="MF_00041"/>
    </source>
</evidence>
<evidence type="ECO:0000256" key="4">
    <source>
        <dbReference type="ARBA" id="ARBA00022490"/>
    </source>
</evidence>
<dbReference type="SUPFAM" id="SSF47323">
    <property type="entry name" value="Anticodon-binding domain of a subclass of class I aminoacyl-tRNA synthetases"/>
    <property type="match status" value="1"/>
</dbReference>
<evidence type="ECO:0000256" key="1">
    <source>
        <dbReference type="ARBA" id="ARBA00004496"/>
    </source>
</evidence>
<dbReference type="Pfam" id="PF01406">
    <property type="entry name" value="tRNA-synt_1e"/>
    <property type="match status" value="1"/>
</dbReference>
<evidence type="ECO:0000256" key="6">
    <source>
        <dbReference type="ARBA" id="ARBA00022723"/>
    </source>
</evidence>
<comment type="catalytic activity">
    <reaction evidence="12">
        <text>tRNA(Cys) + L-cysteine + ATP = L-cysteinyl-tRNA(Cys) + AMP + diphosphate</text>
        <dbReference type="Rhea" id="RHEA:17773"/>
        <dbReference type="Rhea" id="RHEA-COMP:9661"/>
        <dbReference type="Rhea" id="RHEA-COMP:9679"/>
        <dbReference type="ChEBI" id="CHEBI:30616"/>
        <dbReference type="ChEBI" id="CHEBI:33019"/>
        <dbReference type="ChEBI" id="CHEBI:35235"/>
        <dbReference type="ChEBI" id="CHEBI:78442"/>
        <dbReference type="ChEBI" id="CHEBI:78517"/>
        <dbReference type="ChEBI" id="CHEBI:456215"/>
        <dbReference type="EC" id="6.1.1.16"/>
    </reaction>
</comment>
<dbReference type="HAMAP" id="MF_00041">
    <property type="entry name" value="Cys_tRNA_synth"/>
    <property type="match status" value="1"/>
</dbReference>
<dbReference type="PANTHER" id="PTHR10890:SF3">
    <property type="entry name" value="CYSTEINE--TRNA LIGASE, CYTOPLASMIC"/>
    <property type="match status" value="1"/>
</dbReference>
<feature type="short sequence motif" description="'KMSKS' region" evidence="12">
    <location>
        <begin position="265"/>
        <end position="269"/>
    </location>
</feature>
<dbReference type="Gene3D" id="3.40.50.620">
    <property type="entry name" value="HUPs"/>
    <property type="match status" value="1"/>
</dbReference>
<dbReference type="GO" id="GO:0008270">
    <property type="term" value="F:zinc ion binding"/>
    <property type="evidence" value="ECO:0007669"/>
    <property type="project" value="UniProtKB-UniRule"/>
</dbReference>
<comment type="similarity">
    <text evidence="2 12">Belongs to the class-I aminoacyl-tRNA synthetase family.</text>
</comment>
<reference evidence="14 15" key="1">
    <citation type="submission" date="2018-06" db="EMBL/GenBank/DDBJ databases">
        <title>Extensive metabolic versatility and redundancy in microbially diverse, dynamic hydrothermal sediments.</title>
        <authorList>
            <person name="Dombrowski N."/>
            <person name="Teske A."/>
            <person name="Baker B.J."/>
        </authorList>
    </citation>
    <scope>NUCLEOTIDE SEQUENCE [LARGE SCALE GENOMIC DNA]</scope>
    <source>
        <strain evidence="14">B10_G13</strain>
    </source>
</reference>
<keyword evidence="5 12" id="KW-0436">Ligase</keyword>
<keyword evidence="9 12" id="KW-0067">ATP-binding</keyword>
<comment type="subcellular location">
    <subcellularLocation>
        <location evidence="1 12">Cytoplasm</location>
    </subcellularLocation>
</comment>
<name>A0A660SQU4_UNCT6</name>
<dbReference type="EMBL" id="QNBD01000020">
    <property type="protein sequence ID" value="RKX72446.1"/>
    <property type="molecule type" value="Genomic_DNA"/>
</dbReference>
<keyword evidence="10 12" id="KW-0648">Protein biosynthesis</keyword>
<evidence type="ECO:0000256" key="8">
    <source>
        <dbReference type="ARBA" id="ARBA00022833"/>
    </source>
</evidence>
<evidence type="ECO:0000313" key="15">
    <source>
        <dbReference type="Proteomes" id="UP000271125"/>
    </source>
</evidence>
<evidence type="ECO:0000256" key="11">
    <source>
        <dbReference type="ARBA" id="ARBA00023146"/>
    </source>
</evidence>
<evidence type="ECO:0000313" key="14">
    <source>
        <dbReference type="EMBL" id="RKX72446.1"/>
    </source>
</evidence>
<feature type="binding site" evidence="12">
    <location>
        <position position="28"/>
    </location>
    <ligand>
        <name>Zn(2+)</name>
        <dbReference type="ChEBI" id="CHEBI:29105"/>
    </ligand>
</feature>
<comment type="cofactor">
    <cofactor evidence="12">
        <name>Zn(2+)</name>
        <dbReference type="ChEBI" id="CHEBI:29105"/>
    </cofactor>
    <text evidence="12">Binds 1 zinc ion per subunit.</text>
</comment>
<organism evidence="14 15">
    <name type="scientific">candidate division TA06 bacterium</name>
    <dbReference type="NCBI Taxonomy" id="2250710"/>
    <lineage>
        <taxon>Bacteria</taxon>
        <taxon>Bacteria division TA06</taxon>
    </lineage>
</organism>
<dbReference type="GO" id="GO:0005524">
    <property type="term" value="F:ATP binding"/>
    <property type="evidence" value="ECO:0007669"/>
    <property type="project" value="UniProtKB-UniRule"/>
</dbReference>
<dbReference type="InterPro" id="IPR009080">
    <property type="entry name" value="tRNAsynth_Ia_anticodon-bd"/>
</dbReference>
<proteinExistence type="inferred from homology"/>
<dbReference type="GO" id="GO:0004817">
    <property type="term" value="F:cysteine-tRNA ligase activity"/>
    <property type="evidence" value="ECO:0007669"/>
    <property type="project" value="UniProtKB-UniRule"/>
</dbReference>
<keyword evidence="4 12" id="KW-0963">Cytoplasm</keyword>
<gene>
    <name evidence="12" type="primary">cysS</name>
    <name evidence="14" type="ORF">DRP43_00765</name>
</gene>
<evidence type="ECO:0000256" key="2">
    <source>
        <dbReference type="ARBA" id="ARBA00005594"/>
    </source>
</evidence>
<feature type="binding site" evidence="12">
    <location>
        <position position="208"/>
    </location>
    <ligand>
        <name>Zn(2+)</name>
        <dbReference type="ChEBI" id="CHEBI:29105"/>
    </ligand>
</feature>
<dbReference type="GO" id="GO:0006423">
    <property type="term" value="P:cysteinyl-tRNA aminoacylation"/>
    <property type="evidence" value="ECO:0007669"/>
    <property type="project" value="UniProtKB-UniRule"/>
</dbReference>
<keyword evidence="11 12" id="KW-0030">Aminoacyl-tRNA synthetase</keyword>
<evidence type="ECO:0000259" key="13">
    <source>
        <dbReference type="SMART" id="SM00840"/>
    </source>
</evidence>
<dbReference type="InterPro" id="IPR015803">
    <property type="entry name" value="Cys-tRNA-ligase"/>
</dbReference>
<dbReference type="Gene3D" id="1.20.120.1910">
    <property type="entry name" value="Cysteine-tRNA ligase, C-terminal anti-codon recognition domain"/>
    <property type="match status" value="1"/>
</dbReference>
<feature type="binding site" evidence="12">
    <location>
        <position position="237"/>
    </location>
    <ligand>
        <name>Zn(2+)</name>
        <dbReference type="ChEBI" id="CHEBI:29105"/>
    </ligand>
</feature>
<feature type="short sequence motif" description="'HIGH' region" evidence="12">
    <location>
        <begin position="30"/>
        <end position="40"/>
    </location>
</feature>
<keyword evidence="6 12" id="KW-0479">Metal-binding</keyword>
<dbReference type="InterPro" id="IPR015273">
    <property type="entry name" value="Cys-tRNA-synt_Ia_DALR"/>
</dbReference>
<keyword evidence="8 12" id="KW-0862">Zinc</keyword>
<protein>
    <recommendedName>
        <fullName evidence="12">Cysteine--tRNA ligase</fullName>
        <ecNumber evidence="12">6.1.1.16</ecNumber>
    </recommendedName>
    <alternativeName>
        <fullName evidence="12">Cysteinyl-tRNA synthetase</fullName>
        <shortName evidence="12">CysRS</shortName>
    </alternativeName>
</protein>
<accession>A0A660SQU4</accession>
<dbReference type="PRINTS" id="PR00983">
    <property type="entry name" value="TRNASYNTHCYS"/>
</dbReference>
<dbReference type="CDD" id="cd00672">
    <property type="entry name" value="CysRS_core"/>
    <property type="match status" value="1"/>
</dbReference>
<evidence type="ECO:0000256" key="9">
    <source>
        <dbReference type="ARBA" id="ARBA00022840"/>
    </source>
</evidence>
<dbReference type="EC" id="6.1.1.16" evidence="12"/>
<keyword evidence="7 12" id="KW-0547">Nucleotide-binding</keyword>
<sequence length="447" mass="52503">MIKLFNTLTDKKEEFIPINAGKVLMYVCGMTVQNRPHLGHMRVYVMSDLIRRVFEYNGYNVKVVQNFTDIDDKVIERAREFNTDYRLLGEKYIKEYIESSVIMNIKPPYYYPKATQHIEEIIKLVDELIKRGYAYVVKGNVYYSTNKFKEYGKLSKKRIEDLISGSRVKINPDKKNPLDFVLWKMSKKGEPFWYSPWGKGRPGWHIECSAMSMKYLGETFDIHAGGSDLIFPHHENEIAQSEAVTGKIFANYWVHNEMLRIKGEKMSKSLSNFLAVKDILNRISPNSLRLYYLKTHFRSPLEYDDNSLNESSNAMNRVERFVEENYISENKSNMDLFEDIMNDLNDNFNTPKVLGTLFSILREANSGRGDKNEVAGTIKKVFEIMGFVFQKKERNNKIDGIMNLIIEIRKDLREKKCFQIADKIRYRLERHGIELKDGQDETKWNIR</sequence>
<dbReference type="Proteomes" id="UP000271125">
    <property type="component" value="Unassembled WGS sequence"/>
</dbReference>